<dbReference type="InterPro" id="IPR002110">
    <property type="entry name" value="Ankyrin_rpt"/>
</dbReference>
<dbReference type="SMART" id="SM00185">
    <property type="entry name" value="ARM"/>
    <property type="match status" value="3"/>
</dbReference>
<evidence type="ECO:0000256" key="6">
    <source>
        <dbReference type="RuleBase" id="RU003971"/>
    </source>
</evidence>
<dbReference type="InterPro" id="IPR001309">
    <property type="entry name" value="Pept_C14_p20"/>
</dbReference>
<dbReference type="InterPro" id="IPR016024">
    <property type="entry name" value="ARM-type_fold"/>
</dbReference>
<dbReference type="PROSITE" id="PS50208">
    <property type="entry name" value="CASPASE_P20"/>
    <property type="match status" value="1"/>
</dbReference>
<feature type="domain" description="Caspase family p10" evidence="7">
    <location>
        <begin position="654"/>
        <end position="714"/>
    </location>
</feature>
<keyword evidence="4" id="KW-0653">Protein transport</keyword>
<name>A0AAW0VY62_CHEQU</name>
<organism evidence="9 10">
    <name type="scientific">Cherax quadricarinatus</name>
    <name type="common">Australian red claw crayfish</name>
    <dbReference type="NCBI Taxonomy" id="27406"/>
    <lineage>
        <taxon>Eukaryota</taxon>
        <taxon>Metazoa</taxon>
        <taxon>Ecdysozoa</taxon>
        <taxon>Arthropoda</taxon>
        <taxon>Crustacea</taxon>
        <taxon>Multicrustacea</taxon>
        <taxon>Malacostraca</taxon>
        <taxon>Eumalacostraca</taxon>
        <taxon>Eucarida</taxon>
        <taxon>Decapoda</taxon>
        <taxon>Pleocyemata</taxon>
        <taxon>Astacidea</taxon>
        <taxon>Parastacoidea</taxon>
        <taxon>Parastacidae</taxon>
        <taxon>Cherax</taxon>
    </lineage>
</organism>
<evidence type="ECO:0000313" key="10">
    <source>
        <dbReference type="Proteomes" id="UP001445076"/>
    </source>
</evidence>
<evidence type="ECO:0000259" key="7">
    <source>
        <dbReference type="PROSITE" id="PS50207"/>
    </source>
</evidence>
<keyword evidence="10" id="KW-1185">Reference proteome</keyword>
<dbReference type="InterPro" id="IPR036770">
    <property type="entry name" value="Ankyrin_rpt-contain_sf"/>
</dbReference>
<dbReference type="Pfam" id="PF00514">
    <property type="entry name" value="Arm"/>
    <property type="match status" value="1"/>
</dbReference>
<evidence type="ECO:0000256" key="1">
    <source>
        <dbReference type="ARBA" id="ARBA00010134"/>
    </source>
</evidence>
<dbReference type="InterPro" id="IPR011989">
    <property type="entry name" value="ARM-like"/>
</dbReference>
<comment type="similarity">
    <text evidence="2">Belongs to the importin alpha family.</text>
</comment>
<evidence type="ECO:0000256" key="4">
    <source>
        <dbReference type="ARBA" id="ARBA00022927"/>
    </source>
</evidence>
<gene>
    <name evidence="9" type="ORF">OTU49_012391</name>
</gene>
<dbReference type="SUPFAM" id="SSF52129">
    <property type="entry name" value="Caspase-like"/>
    <property type="match status" value="1"/>
</dbReference>
<feature type="repeat" description="ANK" evidence="5">
    <location>
        <begin position="347"/>
        <end position="380"/>
    </location>
</feature>
<dbReference type="GO" id="GO:0015031">
    <property type="term" value="P:protein transport"/>
    <property type="evidence" value="ECO:0007669"/>
    <property type="project" value="UniProtKB-KW"/>
</dbReference>
<comment type="caution">
    <text evidence="9">The sequence shown here is derived from an EMBL/GenBank/DDBJ whole genome shotgun (WGS) entry which is preliminary data.</text>
</comment>
<feature type="domain" description="Caspase family p20" evidence="8">
    <location>
        <begin position="507"/>
        <end position="633"/>
    </location>
</feature>
<dbReference type="GO" id="GO:0006508">
    <property type="term" value="P:proteolysis"/>
    <property type="evidence" value="ECO:0007669"/>
    <property type="project" value="InterPro"/>
</dbReference>
<dbReference type="PANTHER" id="PTHR23316">
    <property type="entry name" value="IMPORTIN ALPHA"/>
    <property type="match status" value="1"/>
</dbReference>
<dbReference type="InterPro" id="IPR002138">
    <property type="entry name" value="Pept_C14_p10"/>
</dbReference>
<dbReference type="Proteomes" id="UP001445076">
    <property type="component" value="Unassembled WGS sequence"/>
</dbReference>
<evidence type="ECO:0000256" key="3">
    <source>
        <dbReference type="ARBA" id="ARBA00022448"/>
    </source>
</evidence>
<dbReference type="EMBL" id="JARKIK010000096">
    <property type="protein sequence ID" value="KAK8722353.1"/>
    <property type="molecule type" value="Genomic_DNA"/>
</dbReference>
<dbReference type="PROSITE" id="PS50297">
    <property type="entry name" value="ANK_REP_REGION"/>
    <property type="match status" value="1"/>
</dbReference>
<proteinExistence type="inferred from homology"/>
<keyword evidence="3" id="KW-0813">Transport</keyword>
<dbReference type="PROSITE" id="PS50207">
    <property type="entry name" value="CASPASE_P10"/>
    <property type="match status" value="1"/>
</dbReference>
<keyword evidence="5" id="KW-0040">ANK repeat</keyword>
<dbReference type="SUPFAM" id="SSF48371">
    <property type="entry name" value="ARM repeat"/>
    <property type="match status" value="1"/>
</dbReference>
<accession>A0AAW0VY62</accession>
<dbReference type="InterPro" id="IPR015917">
    <property type="entry name" value="Pept_C14A"/>
</dbReference>
<evidence type="ECO:0000256" key="5">
    <source>
        <dbReference type="PROSITE-ProRule" id="PRU00023"/>
    </source>
</evidence>
<dbReference type="SUPFAM" id="SSF48403">
    <property type="entry name" value="Ankyrin repeat"/>
    <property type="match status" value="1"/>
</dbReference>
<evidence type="ECO:0000256" key="2">
    <source>
        <dbReference type="ARBA" id="ARBA00010394"/>
    </source>
</evidence>
<dbReference type="Gene3D" id="1.25.10.10">
    <property type="entry name" value="Leucine-rich Repeat Variant"/>
    <property type="match status" value="1"/>
</dbReference>
<sequence>QHEAAWVLCNIAASMSTHTQAVVNAGGVGSLAALMKHSTHQELCHTTAWALSNIAADSSAGRDLILSFDILTPLIRMVNESENQVLTTATWFLLNLCLPQHLPVNLGQMVRCLPTICDLIFHKDAQVEEDACMALTNLATTYKHQLQAVLCPEFYSKLVQFHKLNPGKSKVNKLVNVLQELQPATDINNQVIGAVSVSPERGTSTLSTPRKTPLAKTIKRSNMKRCISPSSWDVATRSTPKRCRDASRDVRNDAPLKRVIRTRASARLLMFRTPGQSTSSSVKKTEIFRAVEMGELERVEELVCETGPAVRRQQTGWSLLHAAADSNQPEVLSFLLKLISPNIVNKEGQTPAHLAALKGHTQVLDILLHEEDLNLDKRDNHNRTFKDLLAAPLFEAVLWWDTRKVQQLLQLGADPDYHAGHLVQGTLTRELQVTTPRQLALSLHREHIFPMVPQNDRLQVTSFSFSNVDSLALSFGDLSKDACKNQRSGGSRVKTLGPDIYRMDTDPRGYVCILSYSSFKERPDLALEGSHLNVKNLSNIWEKMGYTGHSHCSLTAQETKQVLTSVRNMELLDRVGCAVFIISSHGVENEKFLTSDMNLLTTQWVCEIFKDSECPQLKNKPKLFIFDFCCGYYKENARRDNTVKYTRMEEPLQDIMCLYSSSGGFTSYSFTKEGTPFNTALCRTLAQHSHDKELADLYRQLLKECANNSYTGSPLLKNIGFSKKFFFNPAS</sequence>
<feature type="non-terminal residue" evidence="9">
    <location>
        <position position="1"/>
    </location>
</feature>
<dbReference type="Pfam" id="PF12796">
    <property type="entry name" value="Ank_2"/>
    <property type="match status" value="1"/>
</dbReference>
<dbReference type="PROSITE" id="PS50088">
    <property type="entry name" value="ANK_REPEAT"/>
    <property type="match status" value="1"/>
</dbReference>
<dbReference type="Gene3D" id="3.40.50.1460">
    <property type="match status" value="1"/>
</dbReference>
<dbReference type="InterPro" id="IPR029030">
    <property type="entry name" value="Caspase-like_dom_sf"/>
</dbReference>
<reference evidence="9 10" key="1">
    <citation type="journal article" date="2024" name="BMC Genomics">
        <title>Genome assembly of redclaw crayfish (Cherax quadricarinatus) provides insights into its immune adaptation and hypoxia tolerance.</title>
        <authorList>
            <person name="Liu Z."/>
            <person name="Zheng J."/>
            <person name="Li H."/>
            <person name="Fang K."/>
            <person name="Wang S."/>
            <person name="He J."/>
            <person name="Zhou D."/>
            <person name="Weng S."/>
            <person name="Chi M."/>
            <person name="Gu Z."/>
            <person name="He J."/>
            <person name="Li F."/>
            <person name="Wang M."/>
        </authorList>
    </citation>
    <scope>NUCLEOTIDE SEQUENCE [LARGE SCALE GENOMIC DNA]</scope>
    <source>
        <strain evidence="9">ZL_2023a</strain>
    </source>
</reference>
<dbReference type="InterPro" id="IPR000225">
    <property type="entry name" value="Armadillo"/>
</dbReference>
<protein>
    <submittedName>
        <fullName evidence="9">Uncharacterized protein</fullName>
    </submittedName>
</protein>
<dbReference type="AlphaFoldDB" id="A0AAW0VY62"/>
<dbReference type="GO" id="GO:0004197">
    <property type="term" value="F:cysteine-type endopeptidase activity"/>
    <property type="evidence" value="ECO:0007669"/>
    <property type="project" value="InterPro"/>
</dbReference>
<dbReference type="Pfam" id="PF00656">
    <property type="entry name" value="Peptidase_C14"/>
    <property type="match status" value="1"/>
</dbReference>
<dbReference type="SMART" id="SM00248">
    <property type="entry name" value="ANK"/>
    <property type="match status" value="3"/>
</dbReference>
<evidence type="ECO:0000259" key="8">
    <source>
        <dbReference type="PROSITE" id="PS50208"/>
    </source>
</evidence>
<dbReference type="InterPro" id="IPR011600">
    <property type="entry name" value="Pept_C14_caspase"/>
</dbReference>
<evidence type="ECO:0000313" key="9">
    <source>
        <dbReference type="EMBL" id="KAK8722353.1"/>
    </source>
</evidence>
<dbReference type="Gene3D" id="1.25.40.20">
    <property type="entry name" value="Ankyrin repeat-containing domain"/>
    <property type="match status" value="1"/>
</dbReference>
<dbReference type="SMART" id="SM00115">
    <property type="entry name" value="CASc"/>
    <property type="match status" value="1"/>
</dbReference>
<comment type="similarity">
    <text evidence="1 6">Belongs to the peptidase C14A family.</text>
</comment>
<dbReference type="PRINTS" id="PR00376">
    <property type="entry name" value="IL1BCENZYME"/>
</dbReference>